<evidence type="ECO:0000259" key="2">
    <source>
        <dbReference type="PROSITE" id="PS50943"/>
    </source>
</evidence>
<sequence>MSEQTASYDTEPDRRAFGLRIRHIREGRGETQASVAQALKVSRPFYSQVERGENNVSLEYVFRLANHFGVAVADLFAEQDAPNTPKRPSPQ</sequence>
<accession>A0ABU4EZN9</accession>
<dbReference type="PANTHER" id="PTHR46797">
    <property type="entry name" value="HTH-TYPE TRANSCRIPTIONAL REGULATOR"/>
    <property type="match status" value="1"/>
</dbReference>
<dbReference type="EMBL" id="JAWLUM010000005">
    <property type="protein sequence ID" value="MDV7136708.1"/>
    <property type="molecule type" value="Genomic_DNA"/>
</dbReference>
<evidence type="ECO:0000313" key="4">
    <source>
        <dbReference type="Proteomes" id="UP001185792"/>
    </source>
</evidence>
<evidence type="ECO:0000256" key="1">
    <source>
        <dbReference type="ARBA" id="ARBA00023125"/>
    </source>
</evidence>
<dbReference type="RefSeq" id="WP_317714685.1">
    <property type="nucleotide sequence ID" value="NZ_JAWLUM010000005.1"/>
</dbReference>
<name>A0ABU4EZN9_WILMA</name>
<dbReference type="Pfam" id="PF13560">
    <property type="entry name" value="HTH_31"/>
    <property type="match status" value="1"/>
</dbReference>
<dbReference type="InterPro" id="IPR001387">
    <property type="entry name" value="Cro/C1-type_HTH"/>
</dbReference>
<dbReference type="PANTHER" id="PTHR46797:SF1">
    <property type="entry name" value="METHYLPHOSPHONATE SYNTHASE"/>
    <property type="match status" value="1"/>
</dbReference>
<reference evidence="3 4" key="1">
    <citation type="submission" date="2023-10" db="EMBL/GenBank/DDBJ databases">
        <title>Development of a sustainable strategy for remediation of hydrocarbon-contaminated territories based on the waste exchange concept.</title>
        <authorList>
            <person name="Krivoruchko A."/>
        </authorList>
    </citation>
    <scope>NUCLEOTIDE SEQUENCE [LARGE SCALE GENOMIC DNA]</scope>
    <source>
        <strain evidence="3 4">IEGM 1236</strain>
    </source>
</reference>
<dbReference type="CDD" id="cd00093">
    <property type="entry name" value="HTH_XRE"/>
    <property type="match status" value="1"/>
</dbReference>
<organism evidence="3 4">
    <name type="scientific">Williamsia marianensis</name>
    <dbReference type="NCBI Taxonomy" id="85044"/>
    <lineage>
        <taxon>Bacteria</taxon>
        <taxon>Bacillati</taxon>
        <taxon>Actinomycetota</taxon>
        <taxon>Actinomycetes</taxon>
        <taxon>Mycobacteriales</taxon>
        <taxon>Nocardiaceae</taxon>
        <taxon>Williamsia</taxon>
    </lineage>
</organism>
<dbReference type="Gene3D" id="1.10.260.40">
    <property type="entry name" value="lambda repressor-like DNA-binding domains"/>
    <property type="match status" value="1"/>
</dbReference>
<dbReference type="SUPFAM" id="SSF47413">
    <property type="entry name" value="lambda repressor-like DNA-binding domains"/>
    <property type="match status" value="1"/>
</dbReference>
<protein>
    <submittedName>
        <fullName evidence="3">Helix-turn-helix transcriptional regulator</fullName>
    </submittedName>
</protein>
<keyword evidence="1" id="KW-0238">DNA-binding</keyword>
<evidence type="ECO:0000313" key="3">
    <source>
        <dbReference type="EMBL" id="MDV7136708.1"/>
    </source>
</evidence>
<gene>
    <name evidence="3" type="ORF">R4198_23695</name>
</gene>
<dbReference type="Proteomes" id="UP001185792">
    <property type="component" value="Unassembled WGS sequence"/>
</dbReference>
<dbReference type="PROSITE" id="PS50943">
    <property type="entry name" value="HTH_CROC1"/>
    <property type="match status" value="1"/>
</dbReference>
<proteinExistence type="predicted"/>
<comment type="caution">
    <text evidence="3">The sequence shown here is derived from an EMBL/GenBank/DDBJ whole genome shotgun (WGS) entry which is preliminary data.</text>
</comment>
<keyword evidence="4" id="KW-1185">Reference proteome</keyword>
<dbReference type="InterPro" id="IPR050807">
    <property type="entry name" value="TransReg_Diox_bact_type"/>
</dbReference>
<feature type="domain" description="HTH cro/C1-type" evidence="2">
    <location>
        <begin position="21"/>
        <end position="75"/>
    </location>
</feature>
<dbReference type="SMART" id="SM00530">
    <property type="entry name" value="HTH_XRE"/>
    <property type="match status" value="1"/>
</dbReference>
<dbReference type="InterPro" id="IPR010982">
    <property type="entry name" value="Lambda_DNA-bd_dom_sf"/>
</dbReference>